<name>A0A7W8NGM8_9DEIO</name>
<feature type="transmembrane region" description="Helical" evidence="1">
    <location>
        <begin position="88"/>
        <end position="107"/>
    </location>
</feature>
<comment type="caution">
    <text evidence="2">The sequence shown here is derived from an EMBL/GenBank/DDBJ whole genome shotgun (WGS) entry which is preliminary data.</text>
</comment>
<evidence type="ECO:0000313" key="2">
    <source>
        <dbReference type="EMBL" id="MBB5365686.1"/>
    </source>
</evidence>
<evidence type="ECO:0000313" key="3">
    <source>
        <dbReference type="Proteomes" id="UP000552709"/>
    </source>
</evidence>
<gene>
    <name evidence="2" type="ORF">HNQ08_004812</name>
</gene>
<sequence length="263" mass="28434">MNPAPATVEEDLALLPPLNLSELPSVVVPSELVNTQVLRETQSIHQLLHTAAKQRLKDVPSRWRDAAPLLMSLAIAVPLLVFWQRLPLTVLIAICFVVLLGSAIVLWRLGREWSTRDVDTVAQLGEAAQRERDLIRKLLPYSRASLLHVAATARAADSRVGTRLTLVVGANRAGGLLGSLLVLVGAFSAGKYLQDMQVTLFHMPITASGVIATVFLGYCVVAALLLAGHSVNALPHYADLLERVAALKKNLAEDRQAAKRSDA</sequence>
<dbReference type="Proteomes" id="UP000552709">
    <property type="component" value="Unassembled WGS sequence"/>
</dbReference>
<dbReference type="EMBL" id="JACHFL010000020">
    <property type="protein sequence ID" value="MBB5365686.1"/>
    <property type="molecule type" value="Genomic_DNA"/>
</dbReference>
<keyword evidence="1" id="KW-0472">Membrane</keyword>
<keyword evidence="1" id="KW-1133">Transmembrane helix</keyword>
<dbReference type="RefSeq" id="WP_184137381.1">
    <property type="nucleotide sequence ID" value="NZ_JACHFL010000020.1"/>
</dbReference>
<protein>
    <submittedName>
        <fullName evidence="2">Uncharacterized protein</fullName>
    </submittedName>
</protein>
<dbReference type="AlphaFoldDB" id="A0A7W8NGM8"/>
<accession>A0A7W8NGM8</accession>
<proteinExistence type="predicted"/>
<feature type="transmembrane region" description="Helical" evidence="1">
    <location>
        <begin position="205"/>
        <end position="227"/>
    </location>
</feature>
<keyword evidence="1" id="KW-0812">Transmembrane</keyword>
<feature type="transmembrane region" description="Helical" evidence="1">
    <location>
        <begin position="173"/>
        <end position="193"/>
    </location>
</feature>
<feature type="transmembrane region" description="Helical" evidence="1">
    <location>
        <begin position="63"/>
        <end position="82"/>
    </location>
</feature>
<reference evidence="2 3" key="1">
    <citation type="submission" date="2020-08" db="EMBL/GenBank/DDBJ databases">
        <title>Genomic Encyclopedia of Type Strains, Phase IV (KMG-IV): sequencing the most valuable type-strain genomes for metagenomic binning, comparative biology and taxonomic classification.</title>
        <authorList>
            <person name="Goeker M."/>
        </authorList>
    </citation>
    <scope>NUCLEOTIDE SEQUENCE [LARGE SCALE GENOMIC DNA]</scope>
    <source>
        <strain evidence="2 3">DSM 27939</strain>
    </source>
</reference>
<organism evidence="2 3">
    <name type="scientific">Deinococcus humi</name>
    <dbReference type="NCBI Taxonomy" id="662880"/>
    <lineage>
        <taxon>Bacteria</taxon>
        <taxon>Thermotogati</taxon>
        <taxon>Deinococcota</taxon>
        <taxon>Deinococci</taxon>
        <taxon>Deinococcales</taxon>
        <taxon>Deinococcaceae</taxon>
        <taxon>Deinococcus</taxon>
    </lineage>
</organism>
<keyword evidence="3" id="KW-1185">Reference proteome</keyword>
<evidence type="ECO:0000256" key="1">
    <source>
        <dbReference type="SAM" id="Phobius"/>
    </source>
</evidence>